<dbReference type="EMBL" id="CH473999">
    <property type="protein sequence ID" value="EDL77981.1"/>
    <property type="molecule type" value="Genomic_DNA"/>
</dbReference>
<evidence type="ECO:0000256" key="1">
    <source>
        <dbReference type="SAM" id="Phobius"/>
    </source>
</evidence>
<reference evidence="2 3" key="1">
    <citation type="submission" date="2005-09" db="EMBL/GenBank/DDBJ databases">
        <authorList>
            <person name="Mural R.J."/>
            <person name="Li P.W."/>
            <person name="Adams M.D."/>
            <person name="Amanatides P.G."/>
            <person name="Baden-Tillson H."/>
            <person name="Barnstead M."/>
            <person name="Chin S.H."/>
            <person name="Dew I."/>
            <person name="Evans C.A."/>
            <person name="Ferriera S."/>
            <person name="Flanigan M."/>
            <person name="Fosler C."/>
            <person name="Glodek A."/>
            <person name="Gu Z."/>
            <person name="Holt R.A."/>
            <person name="Jennings D."/>
            <person name="Kraft C.L."/>
            <person name="Lu F."/>
            <person name="Nguyen T."/>
            <person name="Nusskern D.R."/>
            <person name="Pfannkoch C.M."/>
            <person name="Sitter C."/>
            <person name="Sutton G.G."/>
            <person name="Venter J.C."/>
            <person name="Wang Z."/>
            <person name="Woodage T."/>
            <person name="Zheng X.H."/>
            <person name="Zhong F."/>
        </authorList>
    </citation>
    <scope>NUCLEOTIDE SEQUENCE [LARGE SCALE GENOMIC DNA]</scope>
    <source>
        <strain>BN</strain>
        <strain evidence="3">Sprague-Dawley</strain>
    </source>
</reference>
<evidence type="ECO:0000313" key="3">
    <source>
        <dbReference type="Proteomes" id="UP000234681"/>
    </source>
</evidence>
<keyword evidence="1" id="KW-0812">Transmembrane</keyword>
<sequence length="87" mass="9695">MSLWSSENCFLYMLSLFQSSRILTLINGVLDLFVGAVLMLRSCSQLALDLSVKKAIGQLLGQRYRQDFRLPGREGRCEGGEESSSGF</sequence>
<dbReference type="Proteomes" id="UP000234681">
    <property type="component" value="Chromosome 11"/>
</dbReference>
<evidence type="ECO:0000313" key="2">
    <source>
        <dbReference type="EMBL" id="EDL77981.1"/>
    </source>
</evidence>
<keyword evidence="1" id="KW-0472">Membrane</keyword>
<proteinExistence type="predicted"/>
<protein>
    <submittedName>
        <fullName evidence="2">RCG36660</fullName>
    </submittedName>
</protein>
<keyword evidence="1" id="KW-1133">Transmembrane helix</keyword>
<feature type="transmembrane region" description="Helical" evidence="1">
    <location>
        <begin position="20"/>
        <end position="40"/>
    </location>
</feature>
<dbReference type="AlphaFoldDB" id="A6JSC6"/>
<gene>
    <name evidence="2" type="ORF">rCG_36660</name>
</gene>
<organism evidence="2 3">
    <name type="scientific">Rattus norvegicus</name>
    <name type="common">Rat</name>
    <dbReference type="NCBI Taxonomy" id="10116"/>
    <lineage>
        <taxon>Eukaryota</taxon>
        <taxon>Metazoa</taxon>
        <taxon>Chordata</taxon>
        <taxon>Craniata</taxon>
        <taxon>Vertebrata</taxon>
        <taxon>Euteleostomi</taxon>
        <taxon>Mammalia</taxon>
        <taxon>Eutheria</taxon>
        <taxon>Euarchontoglires</taxon>
        <taxon>Glires</taxon>
        <taxon>Rodentia</taxon>
        <taxon>Myomorpha</taxon>
        <taxon>Muroidea</taxon>
        <taxon>Muridae</taxon>
        <taxon>Murinae</taxon>
        <taxon>Rattus</taxon>
    </lineage>
</organism>
<accession>A6JSC6</accession>
<name>A6JSC6_RAT</name>